<feature type="region of interest" description="Disordered" evidence="3">
    <location>
        <begin position="108"/>
        <end position="131"/>
    </location>
</feature>
<sequence>MSCCFLQTVANSSMFLCSKAEDTPCRLKDNLIMAYKLMYKRDPLASRRIRERKELILTGERLLLVAVAFDLNIEHPYKPLVAAMKNLKISEAIQHMLGSLGMNTEQALPSSFSGKSKPKPLAGEGKSNSAESCISSDSVIRQDSSNISLANATALPKSATAECNQKQSSVEESYQNIDITMAPGSAESCISSGSVVVLDLRDPIYMCWRELRFCNCQKQPETAMS</sequence>
<evidence type="ECO:0000256" key="3">
    <source>
        <dbReference type="SAM" id="MobiDB-lite"/>
    </source>
</evidence>
<evidence type="ECO:0000313" key="4">
    <source>
        <dbReference type="EMBL" id="CAI9763743.1"/>
    </source>
</evidence>
<dbReference type="InterPro" id="IPR043198">
    <property type="entry name" value="Cyclin/Ssn8"/>
</dbReference>
<dbReference type="PANTHER" id="PTHR10026">
    <property type="entry name" value="CYCLIN"/>
    <property type="match status" value="1"/>
</dbReference>
<dbReference type="InterPro" id="IPR036915">
    <property type="entry name" value="Cyclin-like_sf"/>
</dbReference>
<dbReference type="AlphaFoldDB" id="A0AAD1Z7E3"/>
<dbReference type="GO" id="GO:0016538">
    <property type="term" value="F:cyclin-dependent protein serine/threonine kinase regulator activity"/>
    <property type="evidence" value="ECO:0007669"/>
    <property type="project" value="InterPro"/>
</dbReference>
<keyword evidence="5" id="KW-1185">Reference proteome</keyword>
<dbReference type="GO" id="GO:0051301">
    <property type="term" value="P:cell division"/>
    <property type="evidence" value="ECO:0007669"/>
    <property type="project" value="UniProtKB-KW"/>
</dbReference>
<reference evidence="4" key="1">
    <citation type="submission" date="2023-05" db="EMBL/GenBank/DDBJ databases">
        <authorList>
            <person name="Huff M."/>
        </authorList>
    </citation>
    <scope>NUCLEOTIDE SEQUENCE</scope>
</reference>
<dbReference type="Proteomes" id="UP000834106">
    <property type="component" value="Chromosome 6"/>
</dbReference>
<evidence type="ECO:0000313" key="5">
    <source>
        <dbReference type="Proteomes" id="UP000834106"/>
    </source>
</evidence>
<gene>
    <name evidence="4" type="ORF">FPE_LOCUS11173</name>
</gene>
<dbReference type="SUPFAM" id="SSF47954">
    <property type="entry name" value="Cyclin-like"/>
    <property type="match status" value="1"/>
</dbReference>
<keyword evidence="2" id="KW-0131">Cell cycle</keyword>
<accession>A0AAD1Z7E3</accession>
<dbReference type="EMBL" id="OU503041">
    <property type="protein sequence ID" value="CAI9763743.1"/>
    <property type="molecule type" value="Genomic_DNA"/>
</dbReference>
<keyword evidence="1" id="KW-0132">Cell division</keyword>
<organism evidence="4 5">
    <name type="scientific">Fraxinus pennsylvanica</name>
    <dbReference type="NCBI Taxonomy" id="56036"/>
    <lineage>
        <taxon>Eukaryota</taxon>
        <taxon>Viridiplantae</taxon>
        <taxon>Streptophyta</taxon>
        <taxon>Embryophyta</taxon>
        <taxon>Tracheophyta</taxon>
        <taxon>Spermatophyta</taxon>
        <taxon>Magnoliopsida</taxon>
        <taxon>eudicotyledons</taxon>
        <taxon>Gunneridae</taxon>
        <taxon>Pentapetalae</taxon>
        <taxon>asterids</taxon>
        <taxon>lamiids</taxon>
        <taxon>Lamiales</taxon>
        <taxon>Oleaceae</taxon>
        <taxon>Oleeae</taxon>
        <taxon>Fraxinus</taxon>
    </lineage>
</organism>
<evidence type="ECO:0000256" key="1">
    <source>
        <dbReference type="ARBA" id="ARBA00022618"/>
    </source>
</evidence>
<dbReference type="GO" id="GO:0006357">
    <property type="term" value="P:regulation of transcription by RNA polymerase II"/>
    <property type="evidence" value="ECO:0007669"/>
    <property type="project" value="InterPro"/>
</dbReference>
<name>A0AAD1Z7E3_9LAMI</name>
<protein>
    <submittedName>
        <fullName evidence="4">Uncharacterized protein</fullName>
    </submittedName>
</protein>
<proteinExistence type="predicted"/>
<dbReference type="Gene3D" id="1.10.472.10">
    <property type="entry name" value="Cyclin-like"/>
    <property type="match status" value="1"/>
</dbReference>
<evidence type="ECO:0000256" key="2">
    <source>
        <dbReference type="ARBA" id="ARBA00023306"/>
    </source>
</evidence>